<accession>A0A558BKE0</accession>
<dbReference type="OrthoDB" id="9928628at2"/>
<gene>
    <name evidence="1" type="ORF">FNT36_24230</name>
</gene>
<protein>
    <submittedName>
        <fullName evidence="1">Uncharacterized protein</fullName>
    </submittedName>
</protein>
<dbReference type="RefSeq" id="WP_144853141.1">
    <property type="nucleotide sequence ID" value="NZ_VMRJ01000008.1"/>
</dbReference>
<proteinExistence type="predicted"/>
<organism evidence="1 2">
    <name type="scientific">Hymenobacter setariae</name>
    <dbReference type="NCBI Taxonomy" id="2594794"/>
    <lineage>
        <taxon>Bacteria</taxon>
        <taxon>Pseudomonadati</taxon>
        <taxon>Bacteroidota</taxon>
        <taxon>Cytophagia</taxon>
        <taxon>Cytophagales</taxon>
        <taxon>Hymenobacteraceae</taxon>
        <taxon>Hymenobacter</taxon>
    </lineage>
</organism>
<dbReference type="Proteomes" id="UP000317624">
    <property type="component" value="Unassembled WGS sequence"/>
</dbReference>
<comment type="caution">
    <text evidence="1">The sequence shown here is derived from an EMBL/GenBank/DDBJ whole genome shotgun (WGS) entry which is preliminary data.</text>
</comment>
<sequence length="258" mass="29441">MSNTALPQRQAPDWATETNQYDLRLRWPDGRRETRMLTGRPRLGPDAELEFRANWAGLAEDAPATAYPAVLSITDVALQVTYLPTVQGPLLAYFHNSYTIPDRRDNCRYFDCQLVSTIRPGEVRGYSFEVSAQVADLDIPQELRREHRLLKGPWRLVPRSLREIFREQHHYLTWQRRQQPDYYLPLETQEARQQHLTAAQARLVVRLVVAGYVLRANDGRWEVGAVAANGTYRCCTPACATPVQALGRAVELGLVTAR</sequence>
<dbReference type="AlphaFoldDB" id="A0A558BKE0"/>
<evidence type="ECO:0000313" key="2">
    <source>
        <dbReference type="Proteomes" id="UP000317624"/>
    </source>
</evidence>
<keyword evidence="2" id="KW-1185">Reference proteome</keyword>
<evidence type="ECO:0000313" key="1">
    <source>
        <dbReference type="EMBL" id="TVT36979.1"/>
    </source>
</evidence>
<dbReference type="EMBL" id="VMRJ01000008">
    <property type="protein sequence ID" value="TVT36979.1"/>
    <property type="molecule type" value="Genomic_DNA"/>
</dbReference>
<name>A0A558BKE0_9BACT</name>
<reference evidence="1 2" key="1">
    <citation type="submission" date="2019-07" db="EMBL/GenBank/DDBJ databases">
        <title>Hymenobacter sp. straun FUR1 Genome sequencing and assembly.</title>
        <authorList>
            <person name="Chhetri G."/>
        </authorList>
    </citation>
    <scope>NUCLEOTIDE SEQUENCE [LARGE SCALE GENOMIC DNA]</scope>
    <source>
        <strain evidence="1 2">Fur1</strain>
    </source>
</reference>